<evidence type="ECO:0000313" key="7">
    <source>
        <dbReference type="EMBL" id="SFV33222.1"/>
    </source>
</evidence>
<dbReference type="EMBL" id="FPCH01000002">
    <property type="protein sequence ID" value="SFV33222.1"/>
    <property type="molecule type" value="Genomic_DNA"/>
</dbReference>
<evidence type="ECO:0000313" key="8">
    <source>
        <dbReference type="Proteomes" id="UP000199423"/>
    </source>
</evidence>
<dbReference type="InterPro" id="IPR013105">
    <property type="entry name" value="TPR_2"/>
</dbReference>
<feature type="repeat" description="TPR" evidence="4">
    <location>
        <begin position="628"/>
        <end position="661"/>
    </location>
</feature>
<evidence type="ECO:0000256" key="1">
    <source>
        <dbReference type="ARBA" id="ARBA00022729"/>
    </source>
</evidence>
<feature type="repeat" description="TPR" evidence="4">
    <location>
        <begin position="560"/>
        <end position="593"/>
    </location>
</feature>
<dbReference type="PANTHER" id="PTHR35038">
    <property type="entry name" value="DISSIMILATORY SULFITE REDUCTASE SIRA"/>
    <property type="match status" value="1"/>
</dbReference>
<dbReference type="Pfam" id="PF07719">
    <property type="entry name" value="TPR_2"/>
    <property type="match status" value="1"/>
</dbReference>
<dbReference type="InterPro" id="IPR051829">
    <property type="entry name" value="Multiheme_Cytochr_ET"/>
</dbReference>
<dbReference type="GO" id="GO:0016491">
    <property type="term" value="F:oxidoreductase activity"/>
    <property type="evidence" value="ECO:0007669"/>
    <property type="project" value="TreeGrafter"/>
</dbReference>
<dbReference type="Pfam" id="PF13435">
    <property type="entry name" value="Cytochrome_C554"/>
    <property type="match status" value="2"/>
</dbReference>
<dbReference type="PANTHER" id="PTHR35038:SF8">
    <property type="entry name" value="C-TYPE POLYHEME CYTOCHROME OMCC"/>
    <property type="match status" value="1"/>
</dbReference>
<dbReference type="InterPro" id="IPR016024">
    <property type="entry name" value="ARM-type_fold"/>
</dbReference>
<keyword evidence="8" id="KW-1185">Reference proteome</keyword>
<feature type="domain" description="Cytochrome c-552/4" evidence="6">
    <location>
        <begin position="18"/>
        <end position="43"/>
    </location>
</feature>
<gene>
    <name evidence="7" type="ORF">SAMN04488557_1882</name>
</gene>
<dbReference type="SUPFAM" id="SSF48452">
    <property type="entry name" value="TPR-like"/>
    <property type="match status" value="1"/>
</dbReference>
<dbReference type="AlphaFoldDB" id="A0A1I7NEX4"/>
<dbReference type="PROSITE" id="PS50005">
    <property type="entry name" value="TPR"/>
    <property type="match status" value="2"/>
</dbReference>
<dbReference type="InterPro" id="IPR011990">
    <property type="entry name" value="TPR-like_helical_dom_sf"/>
</dbReference>
<dbReference type="InterPro" id="IPR023155">
    <property type="entry name" value="Cyt_c-552/4"/>
</dbReference>
<reference evidence="8" key="1">
    <citation type="submission" date="2016-10" db="EMBL/GenBank/DDBJ databases">
        <authorList>
            <person name="Varghese N."/>
            <person name="Submissions S."/>
        </authorList>
    </citation>
    <scope>NUCLEOTIDE SEQUENCE [LARGE SCALE GENOMIC DNA]</scope>
    <source>
        <strain evidence="8">DSM 1565</strain>
    </source>
</reference>
<dbReference type="Gene3D" id="1.10.1130.10">
    <property type="entry name" value="Flavocytochrome C3, Chain A"/>
    <property type="match status" value="2"/>
</dbReference>
<dbReference type="STRING" id="51670.SAMN04488557_1882"/>
<dbReference type="Pfam" id="PF13432">
    <property type="entry name" value="TPR_16"/>
    <property type="match status" value="1"/>
</dbReference>
<dbReference type="SMART" id="SM00028">
    <property type="entry name" value="TPR"/>
    <property type="match status" value="3"/>
</dbReference>
<proteinExistence type="predicted"/>
<name>A0A1I7NEX4_9HYPH</name>
<organism evidence="7 8">
    <name type="scientific">Hyphomicrobium facile</name>
    <dbReference type="NCBI Taxonomy" id="51670"/>
    <lineage>
        <taxon>Bacteria</taxon>
        <taxon>Pseudomonadati</taxon>
        <taxon>Pseudomonadota</taxon>
        <taxon>Alphaproteobacteria</taxon>
        <taxon>Hyphomicrobiales</taxon>
        <taxon>Hyphomicrobiaceae</taxon>
        <taxon>Hyphomicrobium</taxon>
    </lineage>
</organism>
<dbReference type="Proteomes" id="UP000199423">
    <property type="component" value="Unassembled WGS sequence"/>
</dbReference>
<dbReference type="PROSITE" id="PS50293">
    <property type="entry name" value="TPR_REGION"/>
    <property type="match status" value="1"/>
</dbReference>
<evidence type="ECO:0000256" key="2">
    <source>
        <dbReference type="ARBA" id="ARBA00022737"/>
    </source>
</evidence>
<evidence type="ECO:0000256" key="4">
    <source>
        <dbReference type="PROSITE-ProRule" id="PRU00339"/>
    </source>
</evidence>
<dbReference type="InterPro" id="IPR036280">
    <property type="entry name" value="Multihaem_cyt_sf"/>
</dbReference>
<feature type="domain" description="Cytochrome c-552/4" evidence="6">
    <location>
        <begin position="149"/>
        <end position="190"/>
    </location>
</feature>
<dbReference type="SUPFAM" id="SSF48695">
    <property type="entry name" value="Multiheme cytochromes"/>
    <property type="match status" value="1"/>
</dbReference>
<protein>
    <submittedName>
        <fullName evidence="7">Doubled CXXCH domain-containing protein</fullName>
    </submittedName>
</protein>
<dbReference type="Gene3D" id="1.25.40.10">
    <property type="entry name" value="Tetratricopeptide repeat domain"/>
    <property type="match status" value="1"/>
</dbReference>
<evidence type="ECO:0000256" key="3">
    <source>
        <dbReference type="ARBA" id="ARBA00022803"/>
    </source>
</evidence>
<accession>A0A1I7NEX4</accession>
<dbReference type="Pfam" id="PF09699">
    <property type="entry name" value="Paired_CXXCH_1"/>
    <property type="match status" value="1"/>
</dbReference>
<keyword evidence="2" id="KW-0677">Repeat</keyword>
<dbReference type="InterPro" id="IPR010177">
    <property type="entry name" value="Paired_CXXCH_1"/>
</dbReference>
<evidence type="ECO:0000259" key="5">
    <source>
        <dbReference type="Pfam" id="PF09699"/>
    </source>
</evidence>
<feature type="domain" description="Doubled CXXCH motif" evidence="5">
    <location>
        <begin position="311"/>
        <end position="338"/>
    </location>
</feature>
<dbReference type="Pfam" id="PF14559">
    <property type="entry name" value="TPR_19"/>
    <property type="match status" value="1"/>
</dbReference>
<dbReference type="SUPFAM" id="SSF48371">
    <property type="entry name" value="ARM repeat"/>
    <property type="match status" value="1"/>
</dbReference>
<keyword evidence="1" id="KW-0732">Signal</keyword>
<keyword evidence="3 4" id="KW-0802">TPR repeat</keyword>
<sequence>MKPTDPVAHPDFAGSNRCAQCHAAEHNDWLSSQHAVAMQEATEQTVLGRFDGTTFSNENVTSKFYKSDGKFWVRTDGPDAALGDFEISYTFGVWPLQQYLIKLPGGRFQALGIAWDARSKEDGGQRWFHLYPDRKLKAGDPLHWTGIDQNWNYQCAWCHSTNIKKNYDQTSGSFRTTWSEISVGCEACHGPGSEHVAWATRSNGWQQSDQRGKGFAQTFDERKGVTWPMDASGQAHRSAPRTSANEIHVCAGCHSRRQQFSDDPGSVGRLFDAFRPSLLEDGLYHVDGQQRDEVYNYGSFLESRMHSAGVTCSDCHNPHTGKLRQTGNSLCGQCHEPERFDVSAHHHHAPNSKGAECAACHMPVTTYMGIDGRRDHSIRIPRPDRTVLLGTPNACNQCHTDKSAKWAMDAVKAWYPSPKPGFQDFAEAFDRGDWGAPGAQPGLIGIAKASTEAPIARASAIARLRRFPSPQVLDFAASSLKIDDPQIRAAAVSVIAGAAPETRRSLLAPSLRDETRLVRMDAARAIAGEAEQNLSADDRASFEKALAEYIDAQMFNAERPESHANLGTLYRDRGKLSDARAAFARAIEIDPTFVPAVISLAELKRGQDDEIGAEAVLRKSLDGNPRSGGLWHALGLSLIRQKRLPEAMAALAKAAELAPEDPRFSYVYGVALHDTGKPREAVEALKSALTRHPYDRDILWALAKYEIEAGDDASALARAELLNHLEPERSDIAQLLGELRQRTR</sequence>
<dbReference type="InterPro" id="IPR019734">
    <property type="entry name" value="TPR_rpt"/>
</dbReference>
<evidence type="ECO:0000259" key="6">
    <source>
        <dbReference type="Pfam" id="PF13435"/>
    </source>
</evidence>